<reference evidence="1 2" key="1">
    <citation type="journal article" date="2016" name="Nat. Commun.">
        <title>Thousands of microbial genomes shed light on interconnected biogeochemical processes in an aquifer system.</title>
        <authorList>
            <person name="Anantharaman K."/>
            <person name="Brown C.T."/>
            <person name="Hug L.A."/>
            <person name="Sharon I."/>
            <person name="Castelle C.J."/>
            <person name="Probst A.J."/>
            <person name="Thomas B.C."/>
            <person name="Singh A."/>
            <person name="Wilkins M.J."/>
            <person name="Karaoz U."/>
            <person name="Brodie E.L."/>
            <person name="Williams K.H."/>
            <person name="Hubbard S.S."/>
            <person name="Banfield J.F."/>
        </authorList>
    </citation>
    <scope>NUCLEOTIDE SEQUENCE [LARGE SCALE GENOMIC DNA]</scope>
</reference>
<protein>
    <submittedName>
        <fullName evidence="1">Uncharacterized protein</fullName>
    </submittedName>
</protein>
<organism evidence="1 2">
    <name type="scientific">Candidatus Roizmanbacteria bacterium RIFOXYA1_FULL_41_12</name>
    <dbReference type="NCBI Taxonomy" id="1802082"/>
    <lineage>
        <taxon>Bacteria</taxon>
        <taxon>Candidatus Roizmaniibacteriota</taxon>
    </lineage>
</organism>
<name>A0A1F7KAV9_9BACT</name>
<evidence type="ECO:0000313" key="1">
    <source>
        <dbReference type="EMBL" id="OGK64992.1"/>
    </source>
</evidence>
<dbReference type="AlphaFoldDB" id="A0A1F7KAV9"/>
<dbReference type="EMBL" id="MGBG01000013">
    <property type="protein sequence ID" value="OGK64992.1"/>
    <property type="molecule type" value="Genomic_DNA"/>
</dbReference>
<evidence type="ECO:0000313" key="2">
    <source>
        <dbReference type="Proteomes" id="UP000178450"/>
    </source>
</evidence>
<accession>A0A1F7KAV9</accession>
<sequence>MGFEQVGKVLKRFDPQSGKYISREFQSFGLYLCQKLEDPKHKTLYLRLAKTTPRFLLDEALSFVMDSNANNKGALFMWKLKEMKNAKKRKK</sequence>
<dbReference type="Proteomes" id="UP000178450">
    <property type="component" value="Unassembled WGS sequence"/>
</dbReference>
<comment type="caution">
    <text evidence="1">The sequence shown here is derived from an EMBL/GenBank/DDBJ whole genome shotgun (WGS) entry which is preliminary data.</text>
</comment>
<proteinExistence type="predicted"/>
<gene>
    <name evidence="1" type="ORF">A2209_04875</name>
</gene>